<evidence type="ECO:0000313" key="9">
    <source>
        <dbReference type="EMBL" id="KAL3772980.1"/>
    </source>
</evidence>
<feature type="domain" description="VTT" evidence="8">
    <location>
        <begin position="146"/>
        <end position="270"/>
    </location>
</feature>
<feature type="compositionally biased region" description="Basic and acidic residues" evidence="6">
    <location>
        <begin position="1"/>
        <end position="15"/>
    </location>
</feature>
<feature type="transmembrane region" description="Helical" evidence="7">
    <location>
        <begin position="250"/>
        <end position="270"/>
    </location>
</feature>
<feature type="transmembrane region" description="Helical" evidence="7">
    <location>
        <begin position="128"/>
        <end position="154"/>
    </location>
</feature>
<dbReference type="InterPro" id="IPR032816">
    <property type="entry name" value="VTT_dom"/>
</dbReference>
<dbReference type="GO" id="GO:0005886">
    <property type="term" value="C:plasma membrane"/>
    <property type="evidence" value="ECO:0007669"/>
    <property type="project" value="UniProtKB-SubCell"/>
</dbReference>
<keyword evidence="2" id="KW-1003">Cell membrane</keyword>
<dbReference type="PANTHER" id="PTHR12677:SF59">
    <property type="entry name" value="GOLGI APPARATUS MEMBRANE PROTEIN TVP38-RELATED"/>
    <property type="match status" value="1"/>
</dbReference>
<dbReference type="Pfam" id="PF09335">
    <property type="entry name" value="VTT_dom"/>
    <property type="match status" value="1"/>
</dbReference>
<dbReference type="PANTHER" id="PTHR12677">
    <property type="entry name" value="GOLGI APPARATUS MEMBRANE PROTEIN TVP38-RELATED"/>
    <property type="match status" value="1"/>
</dbReference>
<dbReference type="EMBL" id="JALLAZ020001560">
    <property type="protein sequence ID" value="KAL3772980.1"/>
    <property type="molecule type" value="Genomic_DNA"/>
</dbReference>
<keyword evidence="10" id="KW-1185">Reference proteome</keyword>
<feature type="transmembrane region" description="Helical" evidence="7">
    <location>
        <begin position="224"/>
        <end position="244"/>
    </location>
</feature>
<evidence type="ECO:0000256" key="4">
    <source>
        <dbReference type="ARBA" id="ARBA00022989"/>
    </source>
</evidence>
<gene>
    <name evidence="9" type="ORF">ACHAW5_005052</name>
</gene>
<comment type="subcellular location">
    <subcellularLocation>
        <location evidence="1">Cell membrane</location>
        <topology evidence="1">Multi-pass membrane protein</topology>
    </subcellularLocation>
</comment>
<evidence type="ECO:0000256" key="2">
    <source>
        <dbReference type="ARBA" id="ARBA00022475"/>
    </source>
</evidence>
<evidence type="ECO:0000259" key="8">
    <source>
        <dbReference type="Pfam" id="PF09335"/>
    </source>
</evidence>
<proteinExistence type="predicted"/>
<evidence type="ECO:0000256" key="6">
    <source>
        <dbReference type="SAM" id="MobiDB-lite"/>
    </source>
</evidence>
<keyword evidence="3 7" id="KW-0812">Transmembrane</keyword>
<keyword evidence="5 7" id="KW-0472">Membrane</keyword>
<feature type="transmembrane region" description="Helical" evidence="7">
    <location>
        <begin position="291"/>
        <end position="312"/>
    </location>
</feature>
<keyword evidence="4 7" id="KW-1133">Transmembrane helix</keyword>
<evidence type="ECO:0000256" key="3">
    <source>
        <dbReference type="ARBA" id="ARBA00022692"/>
    </source>
</evidence>
<accession>A0ABD3NIP7</accession>
<organism evidence="9 10">
    <name type="scientific">Stephanodiscus triporus</name>
    <dbReference type="NCBI Taxonomy" id="2934178"/>
    <lineage>
        <taxon>Eukaryota</taxon>
        <taxon>Sar</taxon>
        <taxon>Stramenopiles</taxon>
        <taxon>Ochrophyta</taxon>
        <taxon>Bacillariophyta</taxon>
        <taxon>Coscinodiscophyceae</taxon>
        <taxon>Thalassiosirophycidae</taxon>
        <taxon>Stephanodiscales</taxon>
        <taxon>Stephanodiscaceae</taxon>
        <taxon>Stephanodiscus</taxon>
    </lineage>
</organism>
<evidence type="ECO:0000313" key="10">
    <source>
        <dbReference type="Proteomes" id="UP001530315"/>
    </source>
</evidence>
<dbReference type="Proteomes" id="UP001530315">
    <property type="component" value="Unassembled WGS sequence"/>
</dbReference>
<comment type="caution">
    <text evidence="9">The sequence shown here is derived from an EMBL/GenBank/DDBJ whole genome shotgun (WGS) entry which is preliminary data.</text>
</comment>
<evidence type="ECO:0000256" key="7">
    <source>
        <dbReference type="SAM" id="Phobius"/>
    </source>
</evidence>
<sequence length="381" mass="42979">MRRRTRGEEDKHFVEDGDGGSASTPTTGSNDDSVESGYVRHEDLPIAEERQRSSSSSSEEHRRRHREQPHIARELFLFLKRRSWKKKLLTLVVILSVTPVILDVFVFRSGHLRSCMSSYLTWIGEHTILGPFSYVAVLVLTSLIFIPPSILIFASGFTFTSLYGRAGIPYALVTSYVGSTIGGAIGFVRARYMTRDLVEVLMRRYPMIRAVDAAIVRNSLRVMILMRLNCLIPFGVLNYVFGITGVPWDAFVLGIVGALPWQLFLICLGASSATYVDTRRGEDEEEERMRLVLTTMGVVFGFIGLAITWKFAKKELQKEVDPTESLSVEDADLHVADYFQIWVGNDQTVCDDGIEARVDTIKVGNYQSRLTWNEIILDDFS</sequence>
<feature type="transmembrane region" description="Helical" evidence="7">
    <location>
        <begin position="88"/>
        <end position="108"/>
    </location>
</feature>
<name>A0ABD3NIP7_9STRA</name>
<evidence type="ECO:0000256" key="1">
    <source>
        <dbReference type="ARBA" id="ARBA00004651"/>
    </source>
</evidence>
<protein>
    <recommendedName>
        <fullName evidence="8">VTT domain-containing protein</fullName>
    </recommendedName>
</protein>
<evidence type="ECO:0000256" key="5">
    <source>
        <dbReference type="ARBA" id="ARBA00023136"/>
    </source>
</evidence>
<dbReference type="AlphaFoldDB" id="A0ABD3NIP7"/>
<dbReference type="InterPro" id="IPR015414">
    <property type="entry name" value="TMEM64"/>
</dbReference>
<reference evidence="9 10" key="1">
    <citation type="submission" date="2024-10" db="EMBL/GenBank/DDBJ databases">
        <title>Updated reference genomes for cyclostephanoid diatoms.</title>
        <authorList>
            <person name="Roberts W.R."/>
            <person name="Alverson A.J."/>
        </authorList>
    </citation>
    <scope>NUCLEOTIDE SEQUENCE [LARGE SCALE GENOMIC DNA]</scope>
    <source>
        <strain evidence="9 10">AJA276-08</strain>
    </source>
</reference>
<feature type="compositionally biased region" description="Basic and acidic residues" evidence="6">
    <location>
        <begin position="38"/>
        <end position="52"/>
    </location>
</feature>
<feature type="compositionally biased region" description="Polar residues" evidence="6">
    <location>
        <begin position="21"/>
        <end position="31"/>
    </location>
</feature>
<feature type="region of interest" description="Disordered" evidence="6">
    <location>
        <begin position="1"/>
        <end position="66"/>
    </location>
</feature>